<gene>
    <name evidence="2" type="ORF">MRATA1EN1_LOCUS14456</name>
</gene>
<proteinExistence type="predicted"/>
<dbReference type="Proteomes" id="UP001176941">
    <property type="component" value="Chromosome 24"/>
</dbReference>
<feature type="compositionally biased region" description="Low complexity" evidence="1">
    <location>
        <begin position="52"/>
        <end position="61"/>
    </location>
</feature>
<keyword evidence="3" id="KW-1185">Reference proteome</keyword>
<evidence type="ECO:0000256" key="1">
    <source>
        <dbReference type="SAM" id="MobiDB-lite"/>
    </source>
</evidence>
<organism evidence="2 3">
    <name type="scientific">Rangifer tarandus platyrhynchus</name>
    <name type="common">Svalbard reindeer</name>
    <dbReference type="NCBI Taxonomy" id="3082113"/>
    <lineage>
        <taxon>Eukaryota</taxon>
        <taxon>Metazoa</taxon>
        <taxon>Chordata</taxon>
        <taxon>Craniata</taxon>
        <taxon>Vertebrata</taxon>
        <taxon>Euteleostomi</taxon>
        <taxon>Mammalia</taxon>
        <taxon>Eutheria</taxon>
        <taxon>Laurasiatheria</taxon>
        <taxon>Artiodactyla</taxon>
        <taxon>Ruminantia</taxon>
        <taxon>Pecora</taxon>
        <taxon>Cervidae</taxon>
        <taxon>Odocoileinae</taxon>
        <taxon>Rangifer</taxon>
    </lineage>
</organism>
<accession>A0ABN8Z0N7</accession>
<evidence type="ECO:0000313" key="2">
    <source>
        <dbReference type="EMBL" id="CAI9165494.1"/>
    </source>
</evidence>
<evidence type="ECO:0000313" key="3">
    <source>
        <dbReference type="Proteomes" id="UP001176941"/>
    </source>
</evidence>
<protein>
    <submittedName>
        <fullName evidence="2">Uncharacterized protein</fullName>
    </submittedName>
</protein>
<reference evidence="2" key="1">
    <citation type="submission" date="2023-04" db="EMBL/GenBank/DDBJ databases">
        <authorList>
            <consortium name="ELIXIR-Norway"/>
        </authorList>
    </citation>
    <scope>NUCLEOTIDE SEQUENCE [LARGE SCALE GENOMIC DNA]</scope>
</reference>
<dbReference type="EMBL" id="OX459960">
    <property type="protein sequence ID" value="CAI9165494.1"/>
    <property type="molecule type" value="Genomic_DNA"/>
</dbReference>
<feature type="region of interest" description="Disordered" evidence="1">
    <location>
        <begin position="48"/>
        <end position="85"/>
    </location>
</feature>
<sequence>MLAQKGSLHTFQKSGIIQVGWAWLRPLDCQVNWVARVFPVAQMGKESACNAGDPGSIPGSGRSSGEGNGSPLQYSGLENPHGQRSLAGYSSWRFAKSRTRLSD</sequence>
<name>A0ABN8Z0N7_RANTA</name>